<feature type="region of interest" description="Disordered" evidence="5">
    <location>
        <begin position="20"/>
        <end position="113"/>
    </location>
</feature>
<comment type="caution">
    <text evidence="7">The sequence shown here is derived from an EMBL/GenBank/DDBJ whole genome shotgun (WGS) entry which is preliminary data.</text>
</comment>
<dbReference type="RefSeq" id="WP_006972770.1">
    <property type="nucleotide sequence ID" value="NZ_ABCS01000036.1"/>
</dbReference>
<organism evidence="7 8">
    <name type="scientific">Plesiocystis pacifica SIR-1</name>
    <dbReference type="NCBI Taxonomy" id="391625"/>
    <lineage>
        <taxon>Bacteria</taxon>
        <taxon>Pseudomonadati</taxon>
        <taxon>Myxococcota</taxon>
        <taxon>Polyangia</taxon>
        <taxon>Nannocystales</taxon>
        <taxon>Nannocystaceae</taxon>
        <taxon>Plesiocystis</taxon>
    </lineage>
</organism>
<protein>
    <recommendedName>
        <fullName evidence="6">Fibrinogen C-terminal domain-containing protein</fullName>
    </recommendedName>
</protein>
<keyword evidence="1" id="KW-0479">Metal-binding</keyword>
<dbReference type="InterPro" id="IPR014716">
    <property type="entry name" value="Fibrinogen_a/b/g_C_1"/>
</dbReference>
<accession>A6G7S5</accession>
<dbReference type="InterPro" id="IPR036056">
    <property type="entry name" value="Fibrinogen-like_C"/>
</dbReference>
<dbReference type="GO" id="GO:0070492">
    <property type="term" value="F:oligosaccharide binding"/>
    <property type="evidence" value="ECO:0007669"/>
    <property type="project" value="TreeGrafter"/>
</dbReference>
<dbReference type="GO" id="GO:0005615">
    <property type="term" value="C:extracellular space"/>
    <property type="evidence" value="ECO:0007669"/>
    <property type="project" value="TreeGrafter"/>
</dbReference>
<feature type="domain" description="Fibrinogen C-terminal" evidence="6">
    <location>
        <begin position="113"/>
        <end position="163"/>
    </location>
</feature>
<dbReference type="NCBIfam" id="NF040941">
    <property type="entry name" value="GGGWT_bact"/>
    <property type="match status" value="1"/>
</dbReference>
<name>A6G7S5_9BACT</name>
<dbReference type="PROSITE" id="PS51406">
    <property type="entry name" value="FIBRINOGEN_C_2"/>
    <property type="match status" value="1"/>
</dbReference>
<feature type="compositionally biased region" description="Acidic residues" evidence="5">
    <location>
        <begin position="51"/>
        <end position="105"/>
    </location>
</feature>
<keyword evidence="8" id="KW-1185">Reference proteome</keyword>
<keyword evidence="3" id="KW-0106">Calcium</keyword>
<sequence>MKRKFEHLIAISVLLAATACGDSGDGETDEAADTETEESTEESTDTTTETTTEESTEETTETTEESTEETDTTEETTEEETDTTEEETTEEETDTTEEETTEEGPECMGNDGLTMETAGASCLEILENGCSTGDGTYWVNPNDVPFETNCDMTTDGGGWTQIQLGSTCNGDLDSTLTAVEPAVEEGVDASCRPFTSDGDGDHTYYWDITFLPTFEAFYLSDYSMRANGNDASGIVGAVFTQTSWDDANGNSVQGDVSFGSGDEPGPTTSFAVENPNVNCTSCVTDFAANDTPFTLAGPTSLFRIGWGEAGSEDEGWFPWWSGSVYLR</sequence>
<keyword evidence="4" id="KW-1015">Disulfide bond</keyword>
<evidence type="ECO:0000256" key="1">
    <source>
        <dbReference type="ARBA" id="ARBA00022723"/>
    </source>
</evidence>
<evidence type="ECO:0000313" key="8">
    <source>
        <dbReference type="Proteomes" id="UP000005801"/>
    </source>
</evidence>
<dbReference type="AlphaFoldDB" id="A6G7S5"/>
<evidence type="ECO:0000256" key="5">
    <source>
        <dbReference type="SAM" id="MobiDB-lite"/>
    </source>
</evidence>
<proteinExistence type="predicted"/>
<dbReference type="PANTHER" id="PTHR16146:SF46">
    <property type="entry name" value="INTELECTIN-1A-RELATED"/>
    <property type="match status" value="1"/>
</dbReference>
<dbReference type="Pfam" id="PF00147">
    <property type="entry name" value="Fibrinogen_C"/>
    <property type="match status" value="1"/>
</dbReference>
<evidence type="ECO:0000256" key="4">
    <source>
        <dbReference type="ARBA" id="ARBA00023157"/>
    </source>
</evidence>
<dbReference type="GO" id="GO:0046872">
    <property type="term" value="F:metal ion binding"/>
    <property type="evidence" value="ECO:0007669"/>
    <property type="project" value="UniProtKB-KW"/>
</dbReference>
<evidence type="ECO:0000313" key="7">
    <source>
        <dbReference type="EMBL" id="EDM78018.1"/>
    </source>
</evidence>
<dbReference type="PROSITE" id="PS51257">
    <property type="entry name" value="PROKAR_LIPOPROTEIN"/>
    <property type="match status" value="1"/>
</dbReference>
<dbReference type="OrthoDB" id="5491518at2"/>
<feature type="compositionally biased region" description="Acidic residues" evidence="5">
    <location>
        <begin position="24"/>
        <end position="44"/>
    </location>
</feature>
<dbReference type="Gene3D" id="3.90.215.10">
    <property type="entry name" value="Gamma Fibrinogen, chain A, domain 1"/>
    <property type="match status" value="1"/>
</dbReference>
<dbReference type="EMBL" id="ABCS01000036">
    <property type="protein sequence ID" value="EDM78018.1"/>
    <property type="molecule type" value="Genomic_DNA"/>
</dbReference>
<dbReference type="Proteomes" id="UP000005801">
    <property type="component" value="Unassembled WGS sequence"/>
</dbReference>
<dbReference type="PANTHER" id="PTHR16146">
    <property type="entry name" value="INTELECTIN"/>
    <property type="match status" value="1"/>
</dbReference>
<gene>
    <name evidence="7" type="ORF">PPSIR1_23414</name>
</gene>
<evidence type="ECO:0000259" key="6">
    <source>
        <dbReference type="PROSITE" id="PS51406"/>
    </source>
</evidence>
<reference evidence="7 8" key="1">
    <citation type="submission" date="2007-06" db="EMBL/GenBank/DDBJ databases">
        <authorList>
            <person name="Shimkets L."/>
            <person name="Ferriera S."/>
            <person name="Johnson J."/>
            <person name="Kravitz S."/>
            <person name="Beeson K."/>
            <person name="Sutton G."/>
            <person name="Rogers Y.-H."/>
            <person name="Friedman R."/>
            <person name="Frazier M."/>
            <person name="Venter J.C."/>
        </authorList>
    </citation>
    <scope>NUCLEOTIDE SEQUENCE [LARGE SCALE GENOMIC DNA]</scope>
    <source>
        <strain evidence="7 8">SIR-1</strain>
    </source>
</reference>
<keyword evidence="2" id="KW-0430">Lectin</keyword>
<dbReference type="SUPFAM" id="SSF56496">
    <property type="entry name" value="Fibrinogen C-terminal domain-like"/>
    <property type="match status" value="1"/>
</dbReference>
<evidence type="ECO:0000256" key="2">
    <source>
        <dbReference type="ARBA" id="ARBA00022734"/>
    </source>
</evidence>
<evidence type="ECO:0000256" key="3">
    <source>
        <dbReference type="ARBA" id="ARBA00022837"/>
    </source>
</evidence>
<dbReference type="InterPro" id="IPR002181">
    <property type="entry name" value="Fibrinogen_a/b/g_C_dom"/>
</dbReference>